<evidence type="ECO:0000256" key="3">
    <source>
        <dbReference type="ARBA" id="ARBA00022475"/>
    </source>
</evidence>
<reference evidence="11 12" key="1">
    <citation type="submission" date="2019-03" db="EMBL/GenBank/DDBJ databases">
        <title>Genomic Encyclopedia of Type Strains, Phase IV (KMG-IV): sequencing the most valuable type-strain genomes for metagenomic binning, comparative biology and taxonomic classification.</title>
        <authorList>
            <person name="Goeker M."/>
        </authorList>
    </citation>
    <scope>NUCLEOTIDE SEQUENCE [LARGE SCALE GENOMIC DNA]</scope>
    <source>
        <strain evidence="11 12">DSM 101688</strain>
    </source>
</reference>
<evidence type="ECO:0000256" key="7">
    <source>
        <dbReference type="ARBA" id="ARBA00023136"/>
    </source>
</evidence>
<feature type="transmembrane region" description="Helical" evidence="9">
    <location>
        <begin position="92"/>
        <end position="114"/>
    </location>
</feature>
<dbReference type="Proteomes" id="UP000295304">
    <property type="component" value="Unassembled WGS sequence"/>
</dbReference>
<protein>
    <recommendedName>
        <fullName evidence="9">TRAP transporter small permease protein</fullName>
    </recommendedName>
</protein>
<keyword evidence="4 9" id="KW-0997">Cell inner membrane</keyword>
<dbReference type="GO" id="GO:0005886">
    <property type="term" value="C:plasma membrane"/>
    <property type="evidence" value="ECO:0007669"/>
    <property type="project" value="UniProtKB-SubCell"/>
</dbReference>
<keyword evidence="12" id="KW-1185">Reference proteome</keyword>
<comment type="subcellular location">
    <subcellularLocation>
        <location evidence="1 9">Cell inner membrane</location>
        <topology evidence="1 9">Multi-pass membrane protein</topology>
    </subcellularLocation>
</comment>
<evidence type="ECO:0000256" key="6">
    <source>
        <dbReference type="ARBA" id="ARBA00022989"/>
    </source>
</evidence>
<dbReference type="PANTHER" id="PTHR35011">
    <property type="entry name" value="2,3-DIKETO-L-GULONATE TRAP TRANSPORTER SMALL PERMEASE PROTEIN YIAM"/>
    <property type="match status" value="1"/>
</dbReference>
<dbReference type="EMBL" id="SLZW01000002">
    <property type="protein sequence ID" value="TCS64238.1"/>
    <property type="molecule type" value="Genomic_DNA"/>
</dbReference>
<dbReference type="Pfam" id="PF04290">
    <property type="entry name" value="DctQ"/>
    <property type="match status" value="1"/>
</dbReference>
<dbReference type="InterPro" id="IPR055348">
    <property type="entry name" value="DctQ"/>
</dbReference>
<evidence type="ECO:0000256" key="1">
    <source>
        <dbReference type="ARBA" id="ARBA00004429"/>
    </source>
</evidence>
<evidence type="ECO:0000313" key="12">
    <source>
        <dbReference type="Proteomes" id="UP000295304"/>
    </source>
</evidence>
<comment type="caution">
    <text evidence="11">The sequence shown here is derived from an EMBL/GenBank/DDBJ whole genome shotgun (WGS) entry which is preliminary data.</text>
</comment>
<comment type="subunit">
    <text evidence="9">The complex comprises the extracytoplasmic solute receptor protein and the two transmembrane proteins.</text>
</comment>
<sequence length="176" mass="19864">MQSIAHVVRLIDAFNTRIGRGLAWMTLLMVLTQFAIVVMRYIFGVSIIKMQESIVYMHSFVFLIGAGYTMLREGHVRVDIFYREAAPRTKAIVDFLGAIVFLIPVCVLITWYTWPYVTSSWAVWEGSKETSGIQAVYILKTTILLFTFVMTLQGISMALRSFLLLVGHNNGAQGNS</sequence>
<evidence type="ECO:0000256" key="2">
    <source>
        <dbReference type="ARBA" id="ARBA00022448"/>
    </source>
</evidence>
<dbReference type="InterPro" id="IPR007387">
    <property type="entry name" value="TRAP_DctQ"/>
</dbReference>
<feature type="transmembrane region" description="Helical" evidence="9">
    <location>
        <begin position="134"/>
        <end position="155"/>
    </location>
</feature>
<feature type="domain" description="Tripartite ATP-independent periplasmic transporters DctQ component" evidence="10">
    <location>
        <begin position="29"/>
        <end position="162"/>
    </location>
</feature>
<evidence type="ECO:0000259" key="10">
    <source>
        <dbReference type="Pfam" id="PF04290"/>
    </source>
</evidence>
<comment type="function">
    <text evidence="9">Part of the tripartite ATP-independent periplasmic (TRAP) transport system.</text>
</comment>
<evidence type="ECO:0000256" key="5">
    <source>
        <dbReference type="ARBA" id="ARBA00022692"/>
    </source>
</evidence>
<proteinExistence type="inferred from homology"/>
<accession>A0A4R3JDX0</accession>
<dbReference type="GO" id="GO:0022857">
    <property type="term" value="F:transmembrane transporter activity"/>
    <property type="evidence" value="ECO:0007669"/>
    <property type="project" value="UniProtKB-UniRule"/>
</dbReference>
<dbReference type="PANTHER" id="PTHR35011:SF4">
    <property type="entry name" value="SLL1102 PROTEIN"/>
    <property type="match status" value="1"/>
</dbReference>
<dbReference type="AlphaFoldDB" id="A0A4R3JDX0"/>
<keyword evidence="7 9" id="KW-0472">Membrane</keyword>
<gene>
    <name evidence="11" type="ORF">EDD55_102280</name>
</gene>
<name>A0A4R3JDX0_9PROT</name>
<comment type="similarity">
    <text evidence="8 9">Belongs to the TRAP transporter small permease family.</text>
</comment>
<keyword evidence="3" id="KW-1003">Cell membrane</keyword>
<evidence type="ECO:0000256" key="8">
    <source>
        <dbReference type="ARBA" id="ARBA00038436"/>
    </source>
</evidence>
<evidence type="ECO:0000313" key="11">
    <source>
        <dbReference type="EMBL" id="TCS64238.1"/>
    </source>
</evidence>
<keyword evidence="2 9" id="KW-0813">Transport</keyword>
<keyword evidence="5 9" id="KW-0812">Transmembrane</keyword>
<evidence type="ECO:0000256" key="4">
    <source>
        <dbReference type="ARBA" id="ARBA00022519"/>
    </source>
</evidence>
<evidence type="ECO:0000256" key="9">
    <source>
        <dbReference type="RuleBase" id="RU369079"/>
    </source>
</evidence>
<feature type="transmembrane region" description="Helical" evidence="9">
    <location>
        <begin position="54"/>
        <end position="71"/>
    </location>
</feature>
<keyword evidence="6 9" id="KW-1133">Transmembrane helix</keyword>
<feature type="transmembrane region" description="Helical" evidence="9">
    <location>
        <begin position="21"/>
        <end position="42"/>
    </location>
</feature>
<dbReference type="RefSeq" id="WP_207893100.1">
    <property type="nucleotide sequence ID" value="NZ_CP119676.1"/>
</dbReference>
<organism evidence="11 12">
    <name type="scientific">Varunaivibrio sulfuroxidans</name>
    <dbReference type="NCBI Taxonomy" id="1773489"/>
    <lineage>
        <taxon>Bacteria</taxon>
        <taxon>Pseudomonadati</taxon>
        <taxon>Pseudomonadota</taxon>
        <taxon>Alphaproteobacteria</taxon>
        <taxon>Rhodospirillales</taxon>
        <taxon>Magnetovibrionaceae</taxon>
        <taxon>Varunaivibrio</taxon>
    </lineage>
</organism>